<dbReference type="InterPro" id="IPR016919">
    <property type="entry name" value="UCP029416_PTP"/>
</dbReference>
<dbReference type="AlphaFoldDB" id="A0A0S8K1X4"/>
<dbReference type="InterPro" id="IPR036196">
    <property type="entry name" value="Ptyr_pPase_sf"/>
</dbReference>
<proteinExistence type="predicted"/>
<reference evidence="1 2" key="1">
    <citation type="journal article" date="2015" name="Microbiome">
        <title>Genomic resolution of linkages in carbon, nitrogen, and sulfur cycling among widespread estuary sediment bacteria.</title>
        <authorList>
            <person name="Baker B.J."/>
            <person name="Lazar C.S."/>
            <person name="Teske A.P."/>
            <person name="Dick G.J."/>
        </authorList>
    </citation>
    <scope>NUCLEOTIDE SEQUENCE [LARGE SCALE GENOMIC DNA]</scope>
    <source>
        <strain evidence="1">SM1_77</strain>
    </source>
</reference>
<evidence type="ECO:0000313" key="2">
    <source>
        <dbReference type="Proteomes" id="UP000050975"/>
    </source>
</evidence>
<dbReference type="EMBL" id="LJVE01000022">
    <property type="protein sequence ID" value="KPL15163.1"/>
    <property type="molecule type" value="Genomic_DNA"/>
</dbReference>
<name>A0A0S8K1X4_UNCW3</name>
<organism evidence="1 2">
    <name type="scientific">candidate division WOR_3 bacterium SM1_77</name>
    <dbReference type="NCBI Taxonomy" id="1703778"/>
    <lineage>
        <taxon>Bacteria</taxon>
        <taxon>Bacteria division WOR-3</taxon>
    </lineage>
</organism>
<evidence type="ECO:0000313" key="1">
    <source>
        <dbReference type="EMBL" id="KPL15163.1"/>
    </source>
</evidence>
<accession>A0A0S8K1X4</accession>
<protein>
    <recommendedName>
        <fullName evidence="3">Phosphotyrosine protein phosphatase I domain-containing protein</fullName>
    </recommendedName>
</protein>
<dbReference type="Proteomes" id="UP000050975">
    <property type="component" value="Unassembled WGS sequence"/>
</dbReference>
<evidence type="ECO:0008006" key="3">
    <source>
        <dbReference type="Google" id="ProtNLM"/>
    </source>
</evidence>
<dbReference type="PIRSF" id="PIRSF029416">
    <property type="entry name" value="UCP029416_PTP"/>
    <property type="match status" value="1"/>
</dbReference>
<sequence length="121" mass="14120">MPRAYDNVWQGETKRVLTVCSANMLRSPTMQVVLSAPPFNYNTRSCGIYDFALVPITRELLDWTDEIVCADTEHAERVVHLIHAHKIKDKPVVNLRIPDHYEYRNPELIRLITERYQAIID</sequence>
<dbReference type="SUPFAM" id="SSF52788">
    <property type="entry name" value="Phosphotyrosine protein phosphatases I"/>
    <property type="match status" value="1"/>
</dbReference>
<gene>
    <name evidence="1" type="ORF">AMJ74_02030</name>
</gene>
<comment type="caution">
    <text evidence="1">The sequence shown here is derived from an EMBL/GenBank/DDBJ whole genome shotgun (WGS) entry which is preliminary data.</text>
</comment>